<comment type="caution">
    <text evidence="2">The sequence shown here is derived from an EMBL/GenBank/DDBJ whole genome shotgun (WGS) entry which is preliminary data.</text>
</comment>
<dbReference type="EMBL" id="SMTK01000003">
    <property type="protein sequence ID" value="TDK25610.1"/>
    <property type="molecule type" value="Genomic_DNA"/>
</dbReference>
<proteinExistence type="predicted"/>
<keyword evidence="3" id="KW-1185">Reference proteome</keyword>
<reference evidence="2 3" key="1">
    <citation type="submission" date="2019-03" db="EMBL/GenBank/DDBJ databases">
        <title>Arthrobacter sp. nov., an bacterium isolated from biocrust in Mu Us Desert.</title>
        <authorList>
            <person name="Lixiong L."/>
        </authorList>
    </citation>
    <scope>NUCLEOTIDE SEQUENCE [LARGE SCALE GENOMIC DNA]</scope>
    <source>
        <strain evidence="2 3">SLN-3</strain>
    </source>
</reference>
<evidence type="ECO:0000313" key="3">
    <source>
        <dbReference type="Proteomes" id="UP000295411"/>
    </source>
</evidence>
<dbReference type="Gene3D" id="3.20.20.140">
    <property type="entry name" value="Metal-dependent hydrolases"/>
    <property type="match status" value="1"/>
</dbReference>
<dbReference type="GO" id="GO:0016810">
    <property type="term" value="F:hydrolase activity, acting on carbon-nitrogen (but not peptide) bonds"/>
    <property type="evidence" value="ECO:0007669"/>
    <property type="project" value="InterPro"/>
</dbReference>
<feature type="domain" description="Amidohydrolase-related" evidence="1">
    <location>
        <begin position="247"/>
        <end position="370"/>
    </location>
</feature>
<evidence type="ECO:0000259" key="1">
    <source>
        <dbReference type="Pfam" id="PF01979"/>
    </source>
</evidence>
<protein>
    <submittedName>
        <fullName evidence="2">Amidohydrolase</fullName>
    </submittedName>
</protein>
<dbReference type="RefSeq" id="WP_133403870.1">
    <property type="nucleotide sequence ID" value="NZ_SMTK01000003.1"/>
</dbReference>
<accession>A0A4R5TWW1</accession>
<name>A0A4R5TWW1_9MICC</name>
<sequence>MTTPRTSGAAPAPALAILNAHVVPIDGEPFDGTVVLEDGKISALGAGVEAPPGMETLDAAGRWLLPGFVDAHVHLGTHEEGEGSAGDDTNEMTDPVMAGVRVLDAINPYDPGFDDALAGGITTVNVNPGSGNPIGGLAVAIHTHGRYIEEMLLRSPSGLKSALGENPKRVYGGKDKTPSTRLGTALIIRKAFKDAQNYLGKDDENARDPHLEALAMVLRREIPWRQHAHRADDIATALRLADEFGYDLVLDHGTEAHLLADVLAERGTPVLIGPLFTTKSKVELRGRSLANPGKLAAAGVDISIITDHPVIPINFLVHQATLAVKEGLDRTTALRSITLNPAKVLGLADRLGSLAVGKDADVVLWSGDPLDVMQRALGVWIGGRKVYTYDTEARAGVVAPRGA</sequence>
<gene>
    <name evidence="2" type="ORF">E2F48_10210</name>
</gene>
<dbReference type="Pfam" id="PF01979">
    <property type="entry name" value="Amidohydro_1"/>
    <property type="match status" value="1"/>
</dbReference>
<dbReference type="InterPro" id="IPR011059">
    <property type="entry name" value="Metal-dep_hydrolase_composite"/>
</dbReference>
<dbReference type="OrthoDB" id="3451205at2"/>
<organism evidence="2 3">
    <name type="scientific">Arthrobacter crusticola</name>
    <dbReference type="NCBI Taxonomy" id="2547960"/>
    <lineage>
        <taxon>Bacteria</taxon>
        <taxon>Bacillati</taxon>
        <taxon>Actinomycetota</taxon>
        <taxon>Actinomycetes</taxon>
        <taxon>Micrococcales</taxon>
        <taxon>Micrococcaceae</taxon>
        <taxon>Arthrobacter</taxon>
    </lineage>
</organism>
<dbReference type="SUPFAM" id="SSF51338">
    <property type="entry name" value="Composite domain of metallo-dependent hydrolases"/>
    <property type="match status" value="1"/>
</dbReference>
<dbReference type="AlphaFoldDB" id="A0A4R5TWW1"/>
<dbReference type="InterPro" id="IPR051781">
    <property type="entry name" value="Metallo-dep_Hydrolase"/>
</dbReference>
<dbReference type="PANTHER" id="PTHR43135:SF3">
    <property type="entry name" value="ALPHA-D-RIBOSE 1-METHYLPHOSPHONATE 5-TRIPHOSPHATE DIPHOSPHATASE"/>
    <property type="match status" value="1"/>
</dbReference>
<keyword evidence="2" id="KW-0378">Hydrolase</keyword>
<dbReference type="InterPro" id="IPR006680">
    <property type="entry name" value="Amidohydro-rel"/>
</dbReference>
<dbReference type="CDD" id="cd01309">
    <property type="entry name" value="Met_dep_hydrolase_C"/>
    <property type="match status" value="1"/>
</dbReference>
<evidence type="ECO:0000313" key="2">
    <source>
        <dbReference type="EMBL" id="TDK25610.1"/>
    </source>
</evidence>
<dbReference type="SUPFAM" id="SSF51556">
    <property type="entry name" value="Metallo-dependent hydrolases"/>
    <property type="match status" value="1"/>
</dbReference>
<dbReference type="Proteomes" id="UP000295411">
    <property type="component" value="Unassembled WGS sequence"/>
</dbReference>
<dbReference type="Gene3D" id="2.30.40.10">
    <property type="entry name" value="Urease, subunit C, domain 1"/>
    <property type="match status" value="1"/>
</dbReference>
<dbReference type="InterPro" id="IPR032466">
    <property type="entry name" value="Metal_Hydrolase"/>
</dbReference>
<dbReference type="PANTHER" id="PTHR43135">
    <property type="entry name" value="ALPHA-D-RIBOSE 1-METHYLPHOSPHONATE 5-TRIPHOSPHATE DIPHOSPHATASE"/>
    <property type="match status" value="1"/>
</dbReference>